<proteinExistence type="predicted"/>
<evidence type="ECO:0000313" key="1">
    <source>
        <dbReference type="EMBL" id="CBX31791.1"/>
    </source>
</evidence>
<dbReference type="Gene3D" id="3.30.460.40">
    <property type="match status" value="1"/>
</dbReference>
<dbReference type="InterPro" id="IPR014942">
    <property type="entry name" value="AbiEii"/>
</dbReference>
<dbReference type="AlphaFoldDB" id="E1YMJ7"/>
<dbReference type="InterPro" id="IPR043519">
    <property type="entry name" value="NT_sf"/>
</dbReference>
<accession>E1YMJ7</accession>
<protein>
    <submittedName>
        <fullName evidence="1">Uncharacterized protein</fullName>
    </submittedName>
</protein>
<name>E1YMJ7_9BACT</name>
<dbReference type="Pfam" id="PF08843">
    <property type="entry name" value="AbiEii"/>
    <property type="match status" value="1"/>
</dbReference>
<dbReference type="EMBL" id="FR695879">
    <property type="protein sequence ID" value="CBX31791.1"/>
    <property type="molecule type" value="Genomic_DNA"/>
</dbReference>
<organism evidence="1">
    <name type="scientific">uncultured Desulfobacterium sp</name>
    <dbReference type="NCBI Taxonomy" id="201089"/>
    <lineage>
        <taxon>Bacteria</taxon>
        <taxon>Pseudomonadati</taxon>
        <taxon>Thermodesulfobacteriota</taxon>
        <taxon>Desulfobacteria</taxon>
        <taxon>Desulfobacterales</taxon>
        <taxon>Desulfobacteriaceae</taxon>
        <taxon>Desulfobacterium</taxon>
        <taxon>environmental samples</taxon>
    </lineage>
</organism>
<reference evidence="1" key="1">
    <citation type="journal article" date="2011" name="Environ. Microbiol.">
        <title>Genomic insights into the metabolic potential of the polycyclic aromatic hydrocarbon degrading sulfate-reducing Deltaproteobacterium N47.</title>
        <authorList>
            <person name="Bergmann F."/>
            <person name="Selesi D."/>
            <person name="Weinmaier T."/>
            <person name="Tischler P."/>
            <person name="Rattei T."/>
            <person name="Meckenstock R.U."/>
        </authorList>
    </citation>
    <scope>NUCLEOTIDE SEQUENCE</scope>
</reference>
<gene>
    <name evidence="1" type="ORF">N47_N26160</name>
</gene>
<dbReference type="SUPFAM" id="SSF81301">
    <property type="entry name" value="Nucleotidyltransferase"/>
    <property type="match status" value="1"/>
</dbReference>
<sequence length="176" mass="20163">MTPKRFYDWQTAGGTDDVMRMVDCLERADLAWCAIGGVAVNHWADEPMVTQDVDFVVAAESVELATKCLEETGFKSERFQWSINFRGHSKVSIQLSTEDFYKDFPSRSVPADIHGILMRVASLEDTLRGKIKAWRDAERRQSKKLKDLGDIARLVESHPHLWESLDVDLKEIIHKQ</sequence>